<feature type="chain" id="PRO_5032608498" description="Cytochrome P460 domain-containing protein" evidence="1">
    <location>
        <begin position="20"/>
        <end position="146"/>
    </location>
</feature>
<reference evidence="3 4" key="1">
    <citation type="submission" date="2019-11" db="EMBL/GenBank/DDBJ databases">
        <authorList>
            <person name="Dong K."/>
        </authorList>
    </citation>
    <scope>NUCLEOTIDE SEQUENCE [LARGE SCALE GENOMIC DNA]</scope>
    <source>
        <strain evidence="3 4">NBRC 112902</strain>
    </source>
</reference>
<accession>A0A844HVN5</accession>
<organism evidence="3 4">
    <name type="scientific">Paracoccus litorisediminis</name>
    <dbReference type="NCBI Taxonomy" id="2006130"/>
    <lineage>
        <taxon>Bacteria</taxon>
        <taxon>Pseudomonadati</taxon>
        <taxon>Pseudomonadota</taxon>
        <taxon>Alphaproteobacteria</taxon>
        <taxon>Rhodobacterales</taxon>
        <taxon>Paracoccaceae</taxon>
        <taxon>Paracoccus</taxon>
    </lineage>
</organism>
<dbReference type="CDD" id="cd20716">
    <property type="entry name" value="cyt_P460_fam"/>
    <property type="match status" value="1"/>
</dbReference>
<dbReference type="EMBL" id="WMIG01000017">
    <property type="protein sequence ID" value="MTH61591.1"/>
    <property type="molecule type" value="Genomic_DNA"/>
</dbReference>
<comment type="caution">
    <text evidence="3">The sequence shown here is derived from an EMBL/GenBank/DDBJ whole genome shotgun (WGS) entry which is preliminary data.</text>
</comment>
<name>A0A844HVN5_9RHOB</name>
<keyword evidence="1" id="KW-0732">Signal</keyword>
<protein>
    <recommendedName>
        <fullName evidence="2">Cytochrome P460 domain-containing protein</fullName>
    </recommendedName>
</protein>
<evidence type="ECO:0000259" key="2">
    <source>
        <dbReference type="Pfam" id="PF16694"/>
    </source>
</evidence>
<evidence type="ECO:0000256" key="1">
    <source>
        <dbReference type="SAM" id="SignalP"/>
    </source>
</evidence>
<dbReference type="AlphaFoldDB" id="A0A844HVN5"/>
<dbReference type="Gene3D" id="3.50.70.20">
    <property type="entry name" value="Cytochrome P460"/>
    <property type="match status" value="1"/>
</dbReference>
<sequence>MRKSAIFAAYAVLTLPLQAEPNRVTFPPLEQLEHYTTVTRGDVTEHMLTSRAAIEAVKRGEPIPFGTHVVLVDHRGGQVYRYFVMQNGEGWGADDPEGRTADWQFQWFWPDRSINMDETTSRCQSCHQSRADREYLFTYNDLRRFE</sequence>
<keyword evidence="4" id="KW-1185">Reference proteome</keyword>
<dbReference type="InterPro" id="IPR032033">
    <property type="entry name" value="Cytochrome_P460"/>
</dbReference>
<proteinExistence type="predicted"/>
<dbReference type="RefSeq" id="WP_155041547.1">
    <property type="nucleotide sequence ID" value="NZ_WMIG01000017.1"/>
</dbReference>
<feature type="domain" description="Cytochrome P460" evidence="2">
    <location>
        <begin position="42"/>
        <end position="138"/>
    </location>
</feature>
<evidence type="ECO:0000313" key="3">
    <source>
        <dbReference type="EMBL" id="MTH61591.1"/>
    </source>
</evidence>
<dbReference type="OrthoDB" id="9796416at2"/>
<gene>
    <name evidence="3" type="ORF">GL300_20460</name>
</gene>
<dbReference type="Proteomes" id="UP000449846">
    <property type="component" value="Unassembled WGS sequence"/>
</dbReference>
<dbReference type="InterPro" id="IPR038142">
    <property type="entry name" value="Cytochrome_P460_sp"/>
</dbReference>
<feature type="signal peptide" evidence="1">
    <location>
        <begin position="1"/>
        <end position="19"/>
    </location>
</feature>
<dbReference type="Pfam" id="PF16694">
    <property type="entry name" value="Cytochrome_P460"/>
    <property type="match status" value="1"/>
</dbReference>
<evidence type="ECO:0000313" key="4">
    <source>
        <dbReference type="Proteomes" id="UP000449846"/>
    </source>
</evidence>